<accession>A0A4T0VEX6</accession>
<dbReference type="OrthoDB" id="2130629at2759"/>
<dbReference type="InterPro" id="IPR036259">
    <property type="entry name" value="MFS_trans_sf"/>
</dbReference>
<gene>
    <name evidence="2" type="ORF">CH35J_011703</name>
</gene>
<keyword evidence="1" id="KW-1133">Transmembrane helix</keyword>
<feature type="transmembrane region" description="Helical" evidence="1">
    <location>
        <begin position="102"/>
        <end position="121"/>
    </location>
</feature>
<evidence type="ECO:0008006" key="4">
    <source>
        <dbReference type="Google" id="ProtNLM"/>
    </source>
</evidence>
<name>A0A4T0VEX6_9PEZI</name>
<proteinExistence type="predicted"/>
<dbReference type="Gene3D" id="1.20.1720.10">
    <property type="entry name" value="Multidrug resistance protein D"/>
    <property type="match status" value="1"/>
</dbReference>
<feature type="transmembrane region" description="Helical" evidence="1">
    <location>
        <begin position="60"/>
        <end position="82"/>
    </location>
</feature>
<evidence type="ECO:0000313" key="2">
    <source>
        <dbReference type="EMBL" id="TIC90608.1"/>
    </source>
</evidence>
<keyword evidence="1" id="KW-0812">Transmembrane</keyword>
<sequence length="122" mass="13021">MSGRVFPFRPFTVRGDIPAPIVADPGADAGSKELRAAASRNDADDEVTGGYPKLSKSRSILLTAVISTTGLLTKIVVSIYNISTGSLMLLWGRLADVYGRGLVYLLGSVLFTISDLCLPFTR</sequence>
<dbReference type="EMBL" id="MWPZ01000011">
    <property type="protein sequence ID" value="TIC90608.1"/>
    <property type="molecule type" value="Genomic_DNA"/>
</dbReference>
<keyword evidence="1" id="KW-0472">Membrane</keyword>
<protein>
    <recommendedName>
        <fullName evidence="4">Major facilitator superfamily (MFS) profile domain-containing protein</fullName>
    </recommendedName>
</protein>
<evidence type="ECO:0000313" key="3">
    <source>
        <dbReference type="Proteomes" id="UP000305883"/>
    </source>
</evidence>
<comment type="caution">
    <text evidence="2">The sequence shown here is derived from an EMBL/GenBank/DDBJ whole genome shotgun (WGS) entry which is preliminary data.</text>
</comment>
<dbReference type="Proteomes" id="UP000305883">
    <property type="component" value="Unassembled WGS sequence"/>
</dbReference>
<evidence type="ECO:0000256" key="1">
    <source>
        <dbReference type="SAM" id="Phobius"/>
    </source>
</evidence>
<reference evidence="2 3" key="1">
    <citation type="journal article" date="2019" name="Genome Biol. Evol.">
        <title>Genomic Plasticity Mediated by Transposable Elements in the Plant Pathogenic Fungus Colletotrichum higginsianum.</title>
        <authorList>
            <person name="Tsushima A."/>
            <person name="Gan P."/>
            <person name="Kumakura N."/>
            <person name="Narusaka M."/>
            <person name="Takano Y."/>
            <person name="Narusaka Y."/>
            <person name="Shirasu K."/>
        </authorList>
    </citation>
    <scope>NUCLEOTIDE SEQUENCE [LARGE SCALE GENOMIC DNA]</scope>
    <source>
        <strain evidence="2 3">MAFF305635-RFP</strain>
    </source>
</reference>
<dbReference type="AlphaFoldDB" id="A0A4T0VEX6"/>
<organism evidence="2 3">
    <name type="scientific">Colletotrichum higginsianum</name>
    <dbReference type="NCBI Taxonomy" id="80884"/>
    <lineage>
        <taxon>Eukaryota</taxon>
        <taxon>Fungi</taxon>
        <taxon>Dikarya</taxon>
        <taxon>Ascomycota</taxon>
        <taxon>Pezizomycotina</taxon>
        <taxon>Sordariomycetes</taxon>
        <taxon>Hypocreomycetidae</taxon>
        <taxon>Glomerellales</taxon>
        <taxon>Glomerellaceae</taxon>
        <taxon>Colletotrichum</taxon>
        <taxon>Colletotrichum destructivum species complex</taxon>
    </lineage>
</organism>
<dbReference type="SUPFAM" id="SSF103473">
    <property type="entry name" value="MFS general substrate transporter"/>
    <property type="match status" value="1"/>
</dbReference>